<dbReference type="AlphaFoldDB" id="A0A9P1E1Z1"/>
<sequence>MPRKDEQGSGMSSSTQIVEGKRNKKNTPYSIRSNLFQLKNLEDGIWYPKCNYYGQMINIEAGCMPKEKTFRARLVARKSADLADSAEIYKVLAEVVALSDSADLRKKYF</sequence>
<organism evidence="2 3">
    <name type="scientific">Cuscuta europaea</name>
    <name type="common">European dodder</name>
    <dbReference type="NCBI Taxonomy" id="41803"/>
    <lineage>
        <taxon>Eukaryota</taxon>
        <taxon>Viridiplantae</taxon>
        <taxon>Streptophyta</taxon>
        <taxon>Embryophyta</taxon>
        <taxon>Tracheophyta</taxon>
        <taxon>Spermatophyta</taxon>
        <taxon>Magnoliopsida</taxon>
        <taxon>eudicotyledons</taxon>
        <taxon>Gunneridae</taxon>
        <taxon>Pentapetalae</taxon>
        <taxon>asterids</taxon>
        <taxon>lamiids</taxon>
        <taxon>Solanales</taxon>
        <taxon>Convolvulaceae</taxon>
        <taxon>Cuscuteae</taxon>
        <taxon>Cuscuta</taxon>
        <taxon>Cuscuta subgen. Cuscuta</taxon>
    </lineage>
</organism>
<keyword evidence="3" id="KW-1185">Reference proteome</keyword>
<feature type="region of interest" description="Disordered" evidence="1">
    <location>
        <begin position="1"/>
        <end position="27"/>
    </location>
</feature>
<evidence type="ECO:0000313" key="2">
    <source>
        <dbReference type="EMBL" id="CAH9072355.1"/>
    </source>
</evidence>
<name>A0A9P1E1Z1_CUSEU</name>
<evidence type="ECO:0000313" key="3">
    <source>
        <dbReference type="Proteomes" id="UP001152484"/>
    </source>
</evidence>
<accession>A0A9P1E1Z1</accession>
<reference evidence="2" key="1">
    <citation type="submission" date="2022-07" db="EMBL/GenBank/DDBJ databases">
        <authorList>
            <person name="Macas J."/>
            <person name="Novak P."/>
            <person name="Neumann P."/>
        </authorList>
    </citation>
    <scope>NUCLEOTIDE SEQUENCE</scope>
</reference>
<comment type="caution">
    <text evidence="2">The sequence shown here is derived from an EMBL/GenBank/DDBJ whole genome shotgun (WGS) entry which is preliminary data.</text>
</comment>
<dbReference type="EMBL" id="CAMAPE010000008">
    <property type="protein sequence ID" value="CAH9072355.1"/>
    <property type="molecule type" value="Genomic_DNA"/>
</dbReference>
<evidence type="ECO:0000256" key="1">
    <source>
        <dbReference type="SAM" id="MobiDB-lite"/>
    </source>
</evidence>
<protein>
    <submittedName>
        <fullName evidence="2">Uncharacterized protein</fullName>
    </submittedName>
</protein>
<dbReference type="Proteomes" id="UP001152484">
    <property type="component" value="Unassembled WGS sequence"/>
</dbReference>
<proteinExistence type="predicted"/>
<gene>
    <name evidence="2" type="ORF">CEURO_LOCUS4315</name>
</gene>